<dbReference type="RefSeq" id="WP_209530496.1">
    <property type="nucleotide sequence ID" value="NZ_JAEEGA010000012.1"/>
</dbReference>
<sequence length="127" mass="14972">MPNRLEGYSVYDAFVKFENNPQEGKNRPVAIVRINLEDYSTQGFGIYSYKYKFESKFKTSFYQKFLYKIKDVEEAGLNPKLISYVDVSKVAQFSLIEMMKETKYRGRLSKRDAHGLIDKYKSYKSLN</sequence>
<dbReference type="AlphaFoldDB" id="A0A940PG00"/>
<name>A0A940PG00_9ENTE</name>
<reference evidence="1" key="1">
    <citation type="submission" date="2020-12" db="EMBL/GenBank/DDBJ databases">
        <title>Vagococcus allomyrinae sp. nov. and Enterococcus lavae sp. nov., isolated from the larvae of Allomyrina dichotoma.</title>
        <authorList>
            <person name="Lee S.D."/>
        </authorList>
    </citation>
    <scope>NUCLEOTIDE SEQUENCE</scope>
    <source>
        <strain evidence="1">BWB3-3</strain>
    </source>
</reference>
<proteinExistence type="predicted"/>
<dbReference type="EMBL" id="JAEEGA010000012">
    <property type="protein sequence ID" value="MBP1042861.1"/>
    <property type="molecule type" value="Genomic_DNA"/>
</dbReference>
<protein>
    <submittedName>
        <fullName evidence="1">Uncharacterized protein</fullName>
    </submittedName>
</protein>
<accession>A0A940PG00</accession>
<dbReference type="Proteomes" id="UP000674938">
    <property type="component" value="Unassembled WGS sequence"/>
</dbReference>
<keyword evidence="2" id="KW-1185">Reference proteome</keyword>
<evidence type="ECO:0000313" key="1">
    <source>
        <dbReference type="EMBL" id="MBP1042861.1"/>
    </source>
</evidence>
<organism evidence="1 2">
    <name type="scientific">Vagococcus allomyrinae</name>
    <dbReference type="NCBI Taxonomy" id="2794353"/>
    <lineage>
        <taxon>Bacteria</taxon>
        <taxon>Bacillati</taxon>
        <taxon>Bacillota</taxon>
        <taxon>Bacilli</taxon>
        <taxon>Lactobacillales</taxon>
        <taxon>Enterococcaceae</taxon>
        <taxon>Vagococcus</taxon>
    </lineage>
</organism>
<comment type="caution">
    <text evidence="1">The sequence shown here is derived from an EMBL/GenBank/DDBJ whole genome shotgun (WGS) entry which is preliminary data.</text>
</comment>
<evidence type="ECO:0000313" key="2">
    <source>
        <dbReference type="Proteomes" id="UP000674938"/>
    </source>
</evidence>
<gene>
    <name evidence="1" type="ORF">I6N95_17735</name>
</gene>